<proteinExistence type="inferred from homology"/>
<dbReference type="PROSITE" id="PS00292">
    <property type="entry name" value="CYCLINS"/>
    <property type="match status" value="1"/>
</dbReference>
<dbReference type="Pfam" id="PF00134">
    <property type="entry name" value="Cyclin_N"/>
    <property type="match status" value="1"/>
</dbReference>
<dbReference type="GO" id="GO:0000278">
    <property type="term" value="P:mitotic cell cycle"/>
    <property type="evidence" value="ECO:0007669"/>
    <property type="project" value="UniProtKB-ARBA"/>
</dbReference>
<dbReference type="GO" id="GO:0051301">
    <property type="term" value="P:cell division"/>
    <property type="evidence" value="ECO:0007669"/>
    <property type="project" value="UniProtKB-KW"/>
</dbReference>
<evidence type="ECO:0000256" key="4">
    <source>
        <dbReference type="RuleBase" id="RU000383"/>
    </source>
</evidence>
<evidence type="ECO:0000313" key="7">
    <source>
        <dbReference type="Proteomes" id="UP000050761"/>
    </source>
</evidence>
<organism evidence="7 8">
    <name type="scientific">Heligmosomoides polygyrus</name>
    <name type="common">Parasitic roundworm</name>
    <dbReference type="NCBI Taxonomy" id="6339"/>
    <lineage>
        <taxon>Eukaryota</taxon>
        <taxon>Metazoa</taxon>
        <taxon>Ecdysozoa</taxon>
        <taxon>Nematoda</taxon>
        <taxon>Chromadorea</taxon>
        <taxon>Rhabditida</taxon>
        <taxon>Rhabditina</taxon>
        <taxon>Rhabditomorpha</taxon>
        <taxon>Strongyloidea</taxon>
        <taxon>Heligmosomidae</taxon>
        <taxon>Heligmosomoides</taxon>
    </lineage>
</organism>
<evidence type="ECO:0000256" key="1">
    <source>
        <dbReference type="ARBA" id="ARBA00022618"/>
    </source>
</evidence>
<dbReference type="AlphaFoldDB" id="A0A183FGG4"/>
<feature type="domain" description="Cyclin-like" evidence="5">
    <location>
        <begin position="31"/>
        <end position="115"/>
    </location>
</feature>
<reference evidence="6 7" key="1">
    <citation type="submission" date="2018-11" db="EMBL/GenBank/DDBJ databases">
        <authorList>
            <consortium name="Pathogen Informatics"/>
        </authorList>
    </citation>
    <scope>NUCLEOTIDE SEQUENCE [LARGE SCALE GENOMIC DNA]</scope>
</reference>
<dbReference type="FunFam" id="1.10.472.10:FF:000003">
    <property type="entry name" value="G1/S-specific cyclin-D2"/>
    <property type="match status" value="1"/>
</dbReference>
<dbReference type="PANTHER" id="PTHR10177">
    <property type="entry name" value="CYCLINS"/>
    <property type="match status" value="1"/>
</dbReference>
<protein>
    <submittedName>
        <fullName evidence="8">Cyclin N-terminal domain-containing protein</fullName>
    </submittedName>
</protein>
<keyword evidence="2 4" id="KW-0195">Cyclin</keyword>
<name>A0A183FGG4_HELPZ</name>
<reference evidence="8" key="2">
    <citation type="submission" date="2019-09" db="UniProtKB">
        <authorList>
            <consortium name="WormBaseParasite"/>
        </authorList>
    </citation>
    <scope>IDENTIFICATION</scope>
</reference>
<evidence type="ECO:0000256" key="2">
    <source>
        <dbReference type="ARBA" id="ARBA00023127"/>
    </source>
</evidence>
<evidence type="ECO:0000313" key="6">
    <source>
        <dbReference type="EMBL" id="VDO65681.1"/>
    </source>
</evidence>
<evidence type="ECO:0000313" key="8">
    <source>
        <dbReference type="WBParaSite" id="HPBE_0000574101-mRNA-1"/>
    </source>
</evidence>
<dbReference type="InterPro" id="IPR039361">
    <property type="entry name" value="Cyclin"/>
</dbReference>
<dbReference type="SMART" id="SM00385">
    <property type="entry name" value="CYCLIN"/>
    <property type="match status" value="1"/>
</dbReference>
<gene>
    <name evidence="6" type="ORF">HPBE_LOCUS5742</name>
</gene>
<sequence>MCRRENLKSNHLYFTAVQEHIEPIHREQAVEWIFDVAKEEKCDADVFPLAVSLIDRFLSLQNIFRQDIQVLAGVCLFIASKVKAPQPMNAARISYYTADSVKVHDVLSWELLVLAHLNWEITTPTGFDFFDHLSARLPSLHTLRPAFVVFRHVSDVKTRSVCGYGGLIPPIRRSPVAVSRDCKRAFP</sequence>
<evidence type="ECO:0000259" key="5">
    <source>
        <dbReference type="SMART" id="SM00385"/>
    </source>
</evidence>
<keyword evidence="7" id="KW-1185">Reference proteome</keyword>
<dbReference type="InterPro" id="IPR036915">
    <property type="entry name" value="Cyclin-like_sf"/>
</dbReference>
<dbReference type="Proteomes" id="UP000050761">
    <property type="component" value="Unassembled WGS sequence"/>
</dbReference>
<accession>A0A183FGG4</accession>
<keyword evidence="1" id="KW-0132">Cell division</keyword>
<comment type="similarity">
    <text evidence="4">Belongs to the cyclin family.</text>
</comment>
<keyword evidence="3" id="KW-0131">Cell cycle</keyword>
<dbReference type="Gene3D" id="1.10.472.10">
    <property type="entry name" value="Cyclin-like"/>
    <property type="match status" value="2"/>
</dbReference>
<dbReference type="InterPro" id="IPR006671">
    <property type="entry name" value="Cyclin_N"/>
</dbReference>
<dbReference type="EMBL" id="UZAH01025531">
    <property type="protein sequence ID" value="VDO65681.1"/>
    <property type="molecule type" value="Genomic_DNA"/>
</dbReference>
<accession>A0A3P7WWH1</accession>
<evidence type="ECO:0000256" key="3">
    <source>
        <dbReference type="ARBA" id="ARBA00023306"/>
    </source>
</evidence>
<dbReference type="WBParaSite" id="HPBE_0000574101-mRNA-1">
    <property type="protein sequence ID" value="HPBE_0000574101-mRNA-1"/>
    <property type="gene ID" value="HPBE_0000574101"/>
</dbReference>
<dbReference type="InterPro" id="IPR013763">
    <property type="entry name" value="Cyclin-like_dom"/>
</dbReference>
<dbReference type="SUPFAM" id="SSF47954">
    <property type="entry name" value="Cyclin-like"/>
    <property type="match status" value="1"/>
</dbReference>
<dbReference type="InterPro" id="IPR048258">
    <property type="entry name" value="Cyclins_cyclin-box"/>
</dbReference>
<dbReference type="OrthoDB" id="306099at2759"/>